<dbReference type="InterPro" id="IPR013078">
    <property type="entry name" value="His_Pase_superF_clade-1"/>
</dbReference>
<sequence>MRLILVRHGHVPGIDPPRFRGHREVPLTDLGRRQAELTGAAIASRWAVDAVFTSPLGRCIDTGAAIAAATGAPTGVLSELVDFDYGAWSWRTLEEVRSEAPELFDLWFREPWRVDIPGGDTLQALAARAADALRAMMRLHGDGTVVAVAHDSTNRALLLQCLGMSLDGYWRLMQSPCCLNEIDIGPGIRVHLINGTAHLDERSDGQALPG</sequence>
<dbReference type="PANTHER" id="PTHR48100:SF59">
    <property type="entry name" value="ADENOSYLCOBALAMIN_ALPHA-RIBAZOLE PHOSPHATASE"/>
    <property type="match status" value="1"/>
</dbReference>
<dbReference type="RefSeq" id="WP_119034789.1">
    <property type="nucleotide sequence ID" value="NZ_QXDC01000002.1"/>
</dbReference>
<dbReference type="GO" id="GO:0016791">
    <property type="term" value="F:phosphatase activity"/>
    <property type="evidence" value="ECO:0007669"/>
    <property type="project" value="TreeGrafter"/>
</dbReference>
<dbReference type="InterPro" id="IPR050275">
    <property type="entry name" value="PGM_Phosphatase"/>
</dbReference>
<name>A0A397PKR6_9SPHN</name>
<dbReference type="AlphaFoldDB" id="A0A397PKR6"/>
<evidence type="ECO:0000313" key="2">
    <source>
        <dbReference type="EMBL" id="RIA46714.1"/>
    </source>
</evidence>
<dbReference type="GO" id="GO:0005737">
    <property type="term" value="C:cytoplasm"/>
    <property type="evidence" value="ECO:0007669"/>
    <property type="project" value="TreeGrafter"/>
</dbReference>
<organism evidence="2 3">
    <name type="scientific">Hephaestia caeni</name>
    <dbReference type="NCBI Taxonomy" id="645617"/>
    <lineage>
        <taxon>Bacteria</taxon>
        <taxon>Pseudomonadati</taxon>
        <taxon>Pseudomonadota</taxon>
        <taxon>Alphaproteobacteria</taxon>
        <taxon>Sphingomonadales</taxon>
        <taxon>Sphingomonadaceae</taxon>
        <taxon>Hephaestia</taxon>
    </lineage>
</organism>
<evidence type="ECO:0000313" key="3">
    <source>
        <dbReference type="Proteomes" id="UP000266568"/>
    </source>
</evidence>
<dbReference type="Pfam" id="PF00300">
    <property type="entry name" value="His_Phos_1"/>
    <property type="match status" value="1"/>
</dbReference>
<comment type="caution">
    <text evidence="2">The sequence shown here is derived from an EMBL/GenBank/DDBJ whole genome shotgun (WGS) entry which is preliminary data.</text>
</comment>
<gene>
    <name evidence="2" type="ORF">DFR49_1267</name>
</gene>
<dbReference type="PANTHER" id="PTHR48100">
    <property type="entry name" value="BROAD-SPECIFICITY PHOSPHATASE YOR283W-RELATED"/>
    <property type="match status" value="1"/>
</dbReference>
<dbReference type="InterPro" id="IPR029033">
    <property type="entry name" value="His_PPase_superfam"/>
</dbReference>
<dbReference type="Gene3D" id="3.40.50.1240">
    <property type="entry name" value="Phosphoglycerate mutase-like"/>
    <property type="match status" value="1"/>
</dbReference>
<reference evidence="2 3" key="1">
    <citation type="submission" date="2018-08" db="EMBL/GenBank/DDBJ databases">
        <title>Genomic Encyclopedia of Type Strains, Phase IV (KMG-IV): sequencing the most valuable type-strain genomes for metagenomic binning, comparative biology and taxonomic classification.</title>
        <authorList>
            <person name="Goeker M."/>
        </authorList>
    </citation>
    <scope>NUCLEOTIDE SEQUENCE [LARGE SCALE GENOMIC DNA]</scope>
    <source>
        <strain evidence="2 3">DSM 25527</strain>
    </source>
</reference>
<feature type="binding site" evidence="1">
    <location>
        <position position="58"/>
    </location>
    <ligand>
        <name>substrate</name>
    </ligand>
</feature>
<accession>A0A397PKR6</accession>
<dbReference type="OrthoDB" id="9783269at2"/>
<dbReference type="SUPFAM" id="SSF53254">
    <property type="entry name" value="Phosphoglycerate mutase-like"/>
    <property type="match status" value="1"/>
</dbReference>
<dbReference type="EMBL" id="QXDC01000002">
    <property type="protein sequence ID" value="RIA46714.1"/>
    <property type="molecule type" value="Genomic_DNA"/>
</dbReference>
<dbReference type="SMART" id="SM00855">
    <property type="entry name" value="PGAM"/>
    <property type="match status" value="1"/>
</dbReference>
<dbReference type="Proteomes" id="UP000266568">
    <property type="component" value="Unassembled WGS sequence"/>
</dbReference>
<protein>
    <submittedName>
        <fullName evidence="2">Putative phosphoglycerate mutase</fullName>
    </submittedName>
</protein>
<proteinExistence type="predicted"/>
<dbReference type="CDD" id="cd07067">
    <property type="entry name" value="HP_PGM_like"/>
    <property type="match status" value="1"/>
</dbReference>
<keyword evidence="3" id="KW-1185">Reference proteome</keyword>
<evidence type="ECO:0000256" key="1">
    <source>
        <dbReference type="PIRSR" id="PIRSR613078-2"/>
    </source>
</evidence>